<evidence type="ECO:0000313" key="4">
    <source>
        <dbReference type="Proteomes" id="UP000055590"/>
    </source>
</evidence>
<evidence type="ECO:0000256" key="2">
    <source>
        <dbReference type="SAM" id="SignalP"/>
    </source>
</evidence>
<protein>
    <submittedName>
        <fullName evidence="3">Uncharacterized protein</fullName>
    </submittedName>
</protein>
<feature type="region of interest" description="Disordered" evidence="1">
    <location>
        <begin position="551"/>
        <end position="637"/>
    </location>
</feature>
<dbReference type="InterPro" id="IPR028974">
    <property type="entry name" value="TSP_type-3_rpt"/>
</dbReference>
<organism evidence="3 4">
    <name type="scientific">Vulgatibacter incomptus</name>
    <dbReference type="NCBI Taxonomy" id="1391653"/>
    <lineage>
        <taxon>Bacteria</taxon>
        <taxon>Pseudomonadati</taxon>
        <taxon>Myxococcota</taxon>
        <taxon>Myxococcia</taxon>
        <taxon>Myxococcales</taxon>
        <taxon>Cystobacterineae</taxon>
        <taxon>Vulgatibacteraceae</taxon>
        <taxon>Vulgatibacter</taxon>
    </lineage>
</organism>
<keyword evidence="2" id="KW-0732">Signal</keyword>
<dbReference type="AlphaFoldDB" id="A0A0K1PEW5"/>
<dbReference type="STRING" id="1391653.AKJ08_2343"/>
<keyword evidence="4" id="KW-1185">Reference proteome</keyword>
<dbReference type="KEGG" id="vin:AKJ08_2343"/>
<dbReference type="Gene3D" id="4.10.1080.10">
    <property type="entry name" value="TSP type-3 repeat"/>
    <property type="match status" value="1"/>
</dbReference>
<accession>A0A0K1PEW5</accession>
<dbReference type="Proteomes" id="UP000055590">
    <property type="component" value="Chromosome"/>
</dbReference>
<reference evidence="3 4" key="1">
    <citation type="submission" date="2015-08" db="EMBL/GenBank/DDBJ databases">
        <authorList>
            <person name="Babu N.S."/>
            <person name="Beckwith C.J."/>
            <person name="Beseler K.G."/>
            <person name="Brison A."/>
            <person name="Carone J.V."/>
            <person name="Caskin T.P."/>
            <person name="Diamond M."/>
            <person name="Durham M.E."/>
            <person name="Foxe J.M."/>
            <person name="Go M."/>
            <person name="Henderson B.A."/>
            <person name="Jones I.B."/>
            <person name="McGettigan J.A."/>
            <person name="Micheletti S.J."/>
            <person name="Nasrallah M.E."/>
            <person name="Ortiz D."/>
            <person name="Piller C.R."/>
            <person name="Privatt S.R."/>
            <person name="Schneider S.L."/>
            <person name="Sharp S."/>
            <person name="Smith T.C."/>
            <person name="Stanton J.D."/>
            <person name="Ullery H.E."/>
            <person name="Wilson R.J."/>
            <person name="Serrano M.G."/>
            <person name="Buck G."/>
            <person name="Lee V."/>
            <person name="Wang Y."/>
            <person name="Carvalho R."/>
            <person name="Voegtly L."/>
            <person name="Shi R."/>
            <person name="Duckworth R."/>
            <person name="Johnson A."/>
            <person name="Loviza R."/>
            <person name="Walstead R."/>
            <person name="Shah Z."/>
            <person name="Kiflezghi M."/>
            <person name="Wade K."/>
            <person name="Ball S.L."/>
            <person name="Bradley K.W."/>
            <person name="Asai D.J."/>
            <person name="Bowman C.A."/>
            <person name="Russell D.A."/>
            <person name="Pope W.H."/>
            <person name="Jacobs-Sera D."/>
            <person name="Hendrix R.W."/>
            <person name="Hatfull G.F."/>
        </authorList>
    </citation>
    <scope>NUCLEOTIDE SEQUENCE [LARGE SCALE GENOMIC DNA]</scope>
    <source>
        <strain evidence="3 4">DSM 27710</strain>
    </source>
</reference>
<dbReference type="SUPFAM" id="SSF103647">
    <property type="entry name" value="TSP type-3 repeat"/>
    <property type="match status" value="1"/>
</dbReference>
<sequence>MAASRLPLLLLASLLASHASAAPSKPLVDYPISRPRVIPVEEVRRSLEKLPPVYSPVQTEADPDVEIFGEIVAVQSAVCTGAACPLAYSGDYQGVSFYELNNQGSNLLRKLGNAIGKDFEIPIFFNDFYTSDFGGAYYQPIANEIRGTGMQLHDFRSALIGSGSKLQGLVSMNLWWSCAYGYWFQDGCRDKPPFATTFRSIHGILGQEVGHRWGAFLSFRDPVTQKANKAMLGRDAAHWSYWLDSGGSPMEGNRWIDQKNGKFRLEHVPFTRYSDFDLYAMGIMEADEVQPSFLIHAAGCPGSNYCDAAAAPESSVKLVDGARVDVTIGDVLNLYGNRSPSFANAARTTRTLFVFNQLKDGGLGSDKDAAVMKIDALRRYWNEYFYEATFTRMRAITTVSGRDDYPRWEFTLDAEGWTGLGVSNEPVVVAGLLALEGSRAAEAGALSAESPVGIEHDNVKIAADEYKSAFVTLSVPESAKGATLYLLVGGIDADFAETSFELNPIADGKLHTYVFALESNEAWAGTIGKLRLELAGAPAGTTLLVDRLVFSGQTPPDRDGDGIPDADDNCPDVYNPDQKDSTGTGIGDACNPNLPTDGTGGSGGSDGAGGSGGSAGSGGGDAGSTKHKKSGGCTTAAGVPSAIGLVLAGLALHRRRRS</sequence>
<evidence type="ECO:0000313" key="3">
    <source>
        <dbReference type="EMBL" id="AKU91956.1"/>
    </source>
</evidence>
<dbReference type="EMBL" id="CP012332">
    <property type="protein sequence ID" value="AKU91956.1"/>
    <property type="molecule type" value="Genomic_DNA"/>
</dbReference>
<dbReference type="GO" id="GO:0005509">
    <property type="term" value="F:calcium ion binding"/>
    <property type="evidence" value="ECO:0007669"/>
    <property type="project" value="InterPro"/>
</dbReference>
<feature type="compositionally biased region" description="Gly residues" evidence="1">
    <location>
        <begin position="598"/>
        <end position="622"/>
    </location>
</feature>
<feature type="chain" id="PRO_5005465962" evidence="2">
    <location>
        <begin position="22"/>
        <end position="658"/>
    </location>
</feature>
<feature type="signal peptide" evidence="2">
    <location>
        <begin position="1"/>
        <end position="21"/>
    </location>
</feature>
<evidence type="ECO:0000256" key="1">
    <source>
        <dbReference type="SAM" id="MobiDB-lite"/>
    </source>
</evidence>
<name>A0A0K1PEW5_9BACT</name>
<proteinExistence type="predicted"/>
<gene>
    <name evidence="3" type="ORF">AKJ08_2343</name>
</gene>